<gene>
    <name evidence="4" type="ORF">QYE76_038195</name>
</gene>
<dbReference type="SUPFAM" id="SSF54695">
    <property type="entry name" value="POZ domain"/>
    <property type="match status" value="1"/>
</dbReference>
<dbReference type="EMBL" id="JAUUTY010000002">
    <property type="protein sequence ID" value="KAK1677347.1"/>
    <property type="molecule type" value="Genomic_DNA"/>
</dbReference>
<dbReference type="InterPro" id="IPR045005">
    <property type="entry name" value="BPM1-6"/>
</dbReference>
<dbReference type="PROSITE" id="PS50097">
    <property type="entry name" value="BTB"/>
    <property type="match status" value="1"/>
</dbReference>
<dbReference type="Gene3D" id="3.30.710.10">
    <property type="entry name" value="Potassium Channel Kv1.1, Chain A"/>
    <property type="match status" value="1"/>
</dbReference>
<evidence type="ECO:0000313" key="4">
    <source>
        <dbReference type="EMBL" id="KAK1677347.1"/>
    </source>
</evidence>
<comment type="caution">
    <text evidence="4">The sequence shown here is derived from an EMBL/GenBank/DDBJ whole genome shotgun (WGS) entry which is preliminary data.</text>
</comment>
<comment type="pathway">
    <text evidence="1">Protein modification; protein ubiquitination.</text>
</comment>
<dbReference type="GO" id="GO:0016567">
    <property type="term" value="P:protein ubiquitination"/>
    <property type="evidence" value="ECO:0007669"/>
    <property type="project" value="InterPro"/>
</dbReference>
<dbReference type="InterPro" id="IPR000210">
    <property type="entry name" value="BTB/POZ_dom"/>
</dbReference>
<dbReference type="PANTHER" id="PTHR26379">
    <property type="entry name" value="BTB/POZ AND MATH DOMAIN-CONTAINING PROTEIN 1"/>
    <property type="match status" value="1"/>
</dbReference>
<feature type="domain" description="BTB" evidence="3">
    <location>
        <begin position="1"/>
        <end position="65"/>
    </location>
</feature>
<organism evidence="4 5">
    <name type="scientific">Lolium multiflorum</name>
    <name type="common">Italian ryegrass</name>
    <name type="synonym">Lolium perenne subsp. multiflorum</name>
    <dbReference type="NCBI Taxonomy" id="4521"/>
    <lineage>
        <taxon>Eukaryota</taxon>
        <taxon>Viridiplantae</taxon>
        <taxon>Streptophyta</taxon>
        <taxon>Embryophyta</taxon>
        <taxon>Tracheophyta</taxon>
        <taxon>Spermatophyta</taxon>
        <taxon>Magnoliopsida</taxon>
        <taxon>Liliopsida</taxon>
        <taxon>Poales</taxon>
        <taxon>Poaceae</taxon>
        <taxon>BOP clade</taxon>
        <taxon>Pooideae</taxon>
        <taxon>Poodae</taxon>
        <taxon>Poeae</taxon>
        <taxon>Poeae Chloroplast Group 2 (Poeae type)</taxon>
        <taxon>Loliodinae</taxon>
        <taxon>Loliinae</taxon>
        <taxon>Lolium</taxon>
    </lineage>
</organism>
<sequence>MVGNREFRAHTSVLAARSPEFHDKLLCPEAEKDMPRVIEAVDDVEPAIFEMLLHYVYTESLPKCQDKGRYDVAVMQHLMVAAVKYKMDKLKLMCEEELCHKIDMDSIKTMFAMANEHNCKQLKAACDSFCDDFTQVLVYVGDSQIPSQVPDSQPAYESKVAFTPLHVSDVEAQERNATMKWLPFMSSFVLEKMCGLIQSGVRTDKGFKEVHLNSVAKGPFEHCGVPVCSTQVYNHLRKWRQRWLTISRLRDLSGAPWCVDTKCIVLEGSVLSNKDFAFGSVIESVPYSFLRVSYEDAFLRFGFRTPRRMAASSSSSGSRSASRSGGSAPRYPVKQEPVSLRYPVKQEPASPTPTRGHSSGALVIRDQPAPASPSRGRKGKTAKKEAAAANQLAEEEAKRAEDAAMEEAIAQDLVPPTTPCPWTPRWSGPGGTGSARRRSSC</sequence>
<dbReference type="InterPro" id="IPR011333">
    <property type="entry name" value="SKP1/BTB/POZ_sf"/>
</dbReference>
<dbReference type="SMART" id="SM00225">
    <property type="entry name" value="BTB"/>
    <property type="match status" value="1"/>
</dbReference>
<protein>
    <recommendedName>
        <fullName evidence="3">BTB domain-containing protein</fullName>
    </recommendedName>
</protein>
<evidence type="ECO:0000259" key="3">
    <source>
        <dbReference type="PROSITE" id="PS50097"/>
    </source>
</evidence>
<name>A0AAD8T8M0_LOLMU</name>
<evidence type="ECO:0000313" key="5">
    <source>
        <dbReference type="Proteomes" id="UP001231189"/>
    </source>
</evidence>
<accession>A0AAD8T8M0</accession>
<dbReference type="PANTHER" id="PTHR26379:SF388">
    <property type="entry name" value="OS04G0625700 PROTEIN"/>
    <property type="match status" value="1"/>
</dbReference>
<evidence type="ECO:0000256" key="2">
    <source>
        <dbReference type="SAM" id="MobiDB-lite"/>
    </source>
</evidence>
<keyword evidence="5" id="KW-1185">Reference proteome</keyword>
<reference evidence="4" key="1">
    <citation type="submission" date="2023-07" db="EMBL/GenBank/DDBJ databases">
        <title>A chromosome-level genome assembly of Lolium multiflorum.</title>
        <authorList>
            <person name="Chen Y."/>
            <person name="Copetti D."/>
            <person name="Kolliker R."/>
            <person name="Studer B."/>
        </authorList>
    </citation>
    <scope>NUCLEOTIDE SEQUENCE</scope>
    <source>
        <strain evidence="4">02402/16</strain>
        <tissue evidence="4">Leaf</tissue>
    </source>
</reference>
<proteinExistence type="predicted"/>
<evidence type="ECO:0000256" key="1">
    <source>
        <dbReference type="ARBA" id="ARBA00004906"/>
    </source>
</evidence>
<dbReference type="Gene3D" id="6.10.250.3030">
    <property type="match status" value="1"/>
</dbReference>
<dbReference type="Pfam" id="PF00651">
    <property type="entry name" value="BTB"/>
    <property type="match status" value="1"/>
</dbReference>
<dbReference type="AlphaFoldDB" id="A0AAD8T8M0"/>
<feature type="region of interest" description="Disordered" evidence="2">
    <location>
        <begin position="309"/>
        <end position="441"/>
    </location>
</feature>
<dbReference type="Proteomes" id="UP001231189">
    <property type="component" value="Unassembled WGS sequence"/>
</dbReference>
<feature type="compositionally biased region" description="Low complexity" evidence="2">
    <location>
        <begin position="309"/>
        <end position="328"/>
    </location>
</feature>